<dbReference type="Proteomes" id="UP000297982">
    <property type="component" value="Unassembled WGS sequence"/>
</dbReference>
<dbReference type="InterPro" id="IPR008928">
    <property type="entry name" value="6-hairpin_glycosidase_sf"/>
</dbReference>
<dbReference type="EMBL" id="SRJC01000003">
    <property type="protein sequence ID" value="TGB02471.1"/>
    <property type="molecule type" value="Genomic_DNA"/>
</dbReference>
<dbReference type="AlphaFoldDB" id="A0A4Z0GZ33"/>
<comment type="caution">
    <text evidence="1">The sequence shown here is derived from an EMBL/GenBank/DDBJ whole genome shotgun (WGS) entry which is preliminary data.</text>
</comment>
<keyword evidence="2" id="KW-1185">Reference proteome</keyword>
<organism evidence="1 2">
    <name type="scientific">Halobacillus salinus</name>
    <dbReference type="NCBI Taxonomy" id="192814"/>
    <lineage>
        <taxon>Bacteria</taxon>
        <taxon>Bacillati</taxon>
        <taxon>Bacillota</taxon>
        <taxon>Bacilli</taxon>
        <taxon>Bacillales</taxon>
        <taxon>Bacillaceae</taxon>
        <taxon>Halobacillus</taxon>
    </lineage>
</organism>
<sequence length="325" mass="37928">MKRIALLLIILCIGGVIVIMLFDGQTDVKKIIKERYTNQQGLIHAYPDQTNSEYLSESIGLYMEYLVNTKQEDAFEKQVDHLKASFIKDGTYIKWRLKDGETTNAIIDDVRIIASLKKAAEIFDQQAYRKLAVKLTQSISQTQTRNGYYVDYYDWSFEDPGDQITLSYITPAFCDILPDSEKTERLLSSLDEGTVFFPESFNVTTEAYNKNAEVHMVDQLLIALNRENQGLPSPAFRQWLTDQWNQGTIYGRYDRKRLEPTASHESVAVYALAAFYYQQIGEQDRAEDIITYSETLYREMRDEELHFFDFIHYHLSNEYIKRRNP</sequence>
<name>A0A4Z0GZ33_9BACI</name>
<proteinExistence type="predicted"/>
<evidence type="ECO:0000313" key="2">
    <source>
        <dbReference type="Proteomes" id="UP000297982"/>
    </source>
</evidence>
<dbReference type="InterPro" id="IPR012341">
    <property type="entry name" value="6hp_glycosidase-like_sf"/>
</dbReference>
<accession>A0A4Z0GZ33</accession>
<dbReference type="RefSeq" id="WP_135328093.1">
    <property type="nucleotide sequence ID" value="NZ_SRJC01000003.1"/>
</dbReference>
<reference evidence="1 2" key="1">
    <citation type="journal article" date="2003" name="Int. J. Syst. Evol. Microbiol.">
        <title>Halobacillus salinus sp. nov., isolated from a salt lake on the coast of the East Sea in Korea.</title>
        <authorList>
            <person name="Yoon J.H."/>
            <person name="Kang K.H."/>
            <person name="Park Y.H."/>
        </authorList>
    </citation>
    <scope>NUCLEOTIDE SEQUENCE [LARGE SCALE GENOMIC DNA]</scope>
    <source>
        <strain evidence="1 2">HSL-3</strain>
    </source>
</reference>
<protein>
    <recommendedName>
        <fullName evidence="3">Glycoside transferase</fullName>
    </recommendedName>
</protein>
<dbReference type="Gene3D" id="1.50.10.10">
    <property type="match status" value="1"/>
</dbReference>
<evidence type="ECO:0000313" key="1">
    <source>
        <dbReference type="EMBL" id="TGB02471.1"/>
    </source>
</evidence>
<dbReference type="GO" id="GO:0005975">
    <property type="term" value="P:carbohydrate metabolic process"/>
    <property type="evidence" value="ECO:0007669"/>
    <property type="project" value="InterPro"/>
</dbReference>
<evidence type="ECO:0008006" key="3">
    <source>
        <dbReference type="Google" id="ProtNLM"/>
    </source>
</evidence>
<gene>
    <name evidence="1" type="ORF">E4663_14135</name>
</gene>
<dbReference type="SUPFAM" id="SSF48208">
    <property type="entry name" value="Six-hairpin glycosidases"/>
    <property type="match status" value="1"/>
</dbReference>